<evidence type="ECO:0008006" key="2">
    <source>
        <dbReference type="Google" id="ProtNLM"/>
    </source>
</evidence>
<evidence type="ECO:0000313" key="1">
    <source>
        <dbReference type="EMBL" id="KKM81127.1"/>
    </source>
</evidence>
<proteinExistence type="predicted"/>
<accession>A0A0F9NIF8</accession>
<dbReference type="InterPro" id="IPR038134">
    <property type="entry name" value="YihD_sf"/>
</dbReference>
<reference evidence="1" key="1">
    <citation type="journal article" date="2015" name="Nature">
        <title>Complex archaea that bridge the gap between prokaryotes and eukaryotes.</title>
        <authorList>
            <person name="Spang A."/>
            <person name="Saw J.H."/>
            <person name="Jorgensen S.L."/>
            <person name="Zaremba-Niedzwiedzka K."/>
            <person name="Martijn J."/>
            <person name="Lind A.E."/>
            <person name="van Eijk R."/>
            <person name="Schleper C."/>
            <person name="Guy L."/>
            <person name="Ettema T.J."/>
        </authorList>
    </citation>
    <scope>NUCLEOTIDE SEQUENCE</scope>
</reference>
<name>A0A0F9NIF8_9ZZZZ</name>
<gene>
    <name evidence="1" type="ORF">LCGC14_1332970</name>
</gene>
<dbReference type="EMBL" id="LAZR01008074">
    <property type="protein sequence ID" value="KKM81127.1"/>
    <property type="molecule type" value="Genomic_DNA"/>
</dbReference>
<dbReference type="Gene3D" id="1.10.1580.20">
    <property type="entry name" value="Protein of unknown function DUF1040"/>
    <property type="match status" value="1"/>
</dbReference>
<dbReference type="AlphaFoldDB" id="A0A0F9NIF8"/>
<sequence>MRDLKRIKRILKLIEKIWYKNPDLRLCQLLYKLDLAEGSFYLEDDISELWLKQELRKD</sequence>
<protein>
    <recommendedName>
        <fullName evidence="2">DUF1040 domain-containing protein</fullName>
    </recommendedName>
</protein>
<comment type="caution">
    <text evidence="1">The sequence shown here is derived from an EMBL/GenBank/DDBJ whole genome shotgun (WGS) entry which is preliminary data.</text>
</comment>
<organism evidence="1">
    <name type="scientific">marine sediment metagenome</name>
    <dbReference type="NCBI Taxonomy" id="412755"/>
    <lineage>
        <taxon>unclassified sequences</taxon>
        <taxon>metagenomes</taxon>
        <taxon>ecological metagenomes</taxon>
    </lineage>
</organism>